<keyword evidence="2" id="KW-0378">Hydrolase</keyword>
<comment type="caution">
    <text evidence="2">The sequence shown here is derived from an EMBL/GenBank/DDBJ whole genome shotgun (WGS) entry which is preliminary data.</text>
</comment>
<dbReference type="InterPro" id="IPR012296">
    <property type="entry name" value="Nuclease_put_TT1808"/>
</dbReference>
<dbReference type="CDD" id="cd06260">
    <property type="entry name" value="DUF820-like"/>
    <property type="match status" value="1"/>
</dbReference>
<name>A0ABT2ESP1_9BACT</name>
<dbReference type="RefSeq" id="WP_259099657.1">
    <property type="nucleotide sequence ID" value="NZ_CP130454.1"/>
</dbReference>
<dbReference type="SUPFAM" id="SSF52980">
    <property type="entry name" value="Restriction endonuclease-like"/>
    <property type="match status" value="1"/>
</dbReference>
<dbReference type="GO" id="GO:0004519">
    <property type="term" value="F:endonuclease activity"/>
    <property type="evidence" value="ECO:0007669"/>
    <property type="project" value="UniProtKB-KW"/>
</dbReference>
<dbReference type="InterPro" id="IPR008538">
    <property type="entry name" value="Uma2"/>
</dbReference>
<proteinExistence type="predicted"/>
<organism evidence="2 3">
    <name type="scientific">Candidatus Fervidibacter sacchari</name>
    <dbReference type="NCBI Taxonomy" id="1448929"/>
    <lineage>
        <taxon>Bacteria</taxon>
        <taxon>Candidatus Fervidibacterota</taxon>
        <taxon>Candidatus Fervidibacter</taxon>
    </lineage>
</organism>
<dbReference type="Proteomes" id="UP001204798">
    <property type="component" value="Unassembled WGS sequence"/>
</dbReference>
<keyword evidence="2" id="KW-0255">Endonuclease</keyword>
<gene>
    <name evidence="2" type="ORF">M2350_002870</name>
</gene>
<evidence type="ECO:0000313" key="2">
    <source>
        <dbReference type="EMBL" id="MCS3920441.1"/>
    </source>
</evidence>
<dbReference type="Gene3D" id="3.90.1570.10">
    <property type="entry name" value="tt1808, chain A"/>
    <property type="match status" value="1"/>
</dbReference>
<dbReference type="InterPro" id="IPR011335">
    <property type="entry name" value="Restrct_endonuc-II-like"/>
</dbReference>
<evidence type="ECO:0000259" key="1">
    <source>
        <dbReference type="Pfam" id="PF05685"/>
    </source>
</evidence>
<dbReference type="PANTHER" id="PTHR34107">
    <property type="entry name" value="SLL0198 PROTEIN-RELATED"/>
    <property type="match status" value="1"/>
</dbReference>
<reference evidence="2 3" key="1">
    <citation type="submission" date="2022-08" db="EMBL/GenBank/DDBJ databases">
        <title>Bacterial and archaeal communities from various locations to study Microbial Dark Matter (Phase II).</title>
        <authorList>
            <person name="Stepanauskas R."/>
        </authorList>
    </citation>
    <scope>NUCLEOTIDE SEQUENCE [LARGE SCALE GENOMIC DNA]</scope>
    <source>
        <strain evidence="2 3">PD1</strain>
    </source>
</reference>
<dbReference type="EMBL" id="JANUCP010000005">
    <property type="protein sequence ID" value="MCS3920441.1"/>
    <property type="molecule type" value="Genomic_DNA"/>
</dbReference>
<evidence type="ECO:0000313" key="3">
    <source>
        <dbReference type="Proteomes" id="UP001204798"/>
    </source>
</evidence>
<accession>A0ABT2ESP1</accession>
<keyword evidence="2" id="KW-0540">Nuclease</keyword>
<sequence length="189" mass="21793">MAEVHEKLKRIPMSREEFEKLPEGPPFYDYIGGEAVEVNRPTGRHQHIVGRLWNALADHLQANNLRDCWFDIDVLLPTGSVVGPDISILFSEHLDRYDKQKGEIIGAPDIVVEVSSPTTSEYDRTSKLSEYHRSGVQWVWFVDQETLTVEEFQWTPEGYLLRQVVKGGDVFRPKALEGFEVNLKRLLRE</sequence>
<protein>
    <submittedName>
        <fullName evidence="2">Uma2 family endonuclease</fullName>
    </submittedName>
</protein>
<feature type="domain" description="Putative restriction endonuclease" evidence="1">
    <location>
        <begin position="16"/>
        <end position="183"/>
    </location>
</feature>
<dbReference type="Pfam" id="PF05685">
    <property type="entry name" value="Uma2"/>
    <property type="match status" value="1"/>
</dbReference>
<dbReference type="PANTHER" id="PTHR34107:SF4">
    <property type="entry name" value="SLL1222 PROTEIN"/>
    <property type="match status" value="1"/>
</dbReference>
<keyword evidence="3" id="KW-1185">Reference proteome</keyword>